<keyword evidence="2" id="KW-1185">Reference proteome</keyword>
<dbReference type="Proteomes" id="UP000191612">
    <property type="component" value="Unassembled WGS sequence"/>
</dbReference>
<gene>
    <name evidence="1" type="ORF">PENSOL_c013G01392</name>
</gene>
<sequence length="86" mass="9193">MTSISFGNTNSGLQAGIVNGTVNAQFYLPAERPETPPTPLSTVPFRRDPDFVSRDTLLDQIHKKISVLGSRIALVGIGGVGSVQKR</sequence>
<reference evidence="2" key="1">
    <citation type="journal article" date="2017" name="Nat. Microbiol.">
        <title>Global analysis of biosynthetic gene clusters reveals vast potential of secondary metabolite production in Penicillium species.</title>
        <authorList>
            <person name="Nielsen J.C."/>
            <person name="Grijseels S."/>
            <person name="Prigent S."/>
            <person name="Ji B."/>
            <person name="Dainat J."/>
            <person name="Nielsen K.F."/>
            <person name="Frisvad J.C."/>
            <person name="Workman M."/>
            <person name="Nielsen J."/>
        </authorList>
    </citation>
    <scope>NUCLEOTIDE SEQUENCE [LARGE SCALE GENOMIC DNA]</scope>
    <source>
        <strain evidence="2">IBT 29525</strain>
    </source>
</reference>
<evidence type="ECO:0000313" key="1">
    <source>
        <dbReference type="EMBL" id="OQD97232.1"/>
    </source>
</evidence>
<comment type="caution">
    <text evidence="1">The sequence shown here is derived from an EMBL/GenBank/DDBJ whole genome shotgun (WGS) entry which is preliminary data.</text>
</comment>
<protein>
    <submittedName>
        <fullName evidence="1">Uncharacterized protein</fullName>
    </submittedName>
</protein>
<dbReference type="AlphaFoldDB" id="A0A1V6R7R3"/>
<dbReference type="EMBL" id="MDYO01000013">
    <property type="protein sequence ID" value="OQD97232.1"/>
    <property type="molecule type" value="Genomic_DNA"/>
</dbReference>
<dbReference type="STRING" id="60172.A0A1V6R7R3"/>
<evidence type="ECO:0000313" key="2">
    <source>
        <dbReference type="Proteomes" id="UP000191612"/>
    </source>
</evidence>
<accession>A0A1V6R7R3</accession>
<organism evidence="1 2">
    <name type="scientific">Penicillium solitum</name>
    <dbReference type="NCBI Taxonomy" id="60172"/>
    <lineage>
        <taxon>Eukaryota</taxon>
        <taxon>Fungi</taxon>
        <taxon>Dikarya</taxon>
        <taxon>Ascomycota</taxon>
        <taxon>Pezizomycotina</taxon>
        <taxon>Eurotiomycetes</taxon>
        <taxon>Eurotiomycetidae</taxon>
        <taxon>Eurotiales</taxon>
        <taxon>Aspergillaceae</taxon>
        <taxon>Penicillium</taxon>
    </lineage>
</organism>
<proteinExistence type="predicted"/>
<name>A0A1V6R7R3_9EURO</name>